<keyword evidence="1" id="KW-0732">Signal</keyword>
<reference evidence="2 4" key="1">
    <citation type="submission" date="2015-02" db="EMBL/GenBank/DDBJ databases">
        <authorList>
            <person name="Chooi Y.-H."/>
        </authorList>
    </citation>
    <scope>NUCLEOTIDE SEQUENCE [LARGE SCALE GENOMIC DNA]</scope>
    <source>
        <strain evidence="2">E3</strain>
    </source>
</reference>
<dbReference type="Proteomes" id="UP000039324">
    <property type="component" value="Unassembled WGS sequence"/>
</dbReference>
<proteinExistence type="predicted"/>
<dbReference type="AlphaFoldDB" id="A0A0G4IMW6"/>
<evidence type="ECO:0000313" key="5">
    <source>
        <dbReference type="Proteomes" id="UP000290189"/>
    </source>
</evidence>
<dbReference type="EMBL" id="CDSF01000068">
    <property type="protein sequence ID" value="CEO96499.1"/>
    <property type="molecule type" value="Genomic_DNA"/>
</dbReference>
<accession>A0A0G4IMW6</accession>
<reference evidence="3 5" key="2">
    <citation type="submission" date="2018-03" db="EMBL/GenBank/DDBJ databases">
        <authorList>
            <person name="Fogelqvist J."/>
        </authorList>
    </citation>
    <scope>NUCLEOTIDE SEQUENCE [LARGE SCALE GENOMIC DNA]</scope>
</reference>
<evidence type="ECO:0000256" key="1">
    <source>
        <dbReference type="SAM" id="SignalP"/>
    </source>
</evidence>
<keyword evidence="3" id="KW-0496">Mitochondrion</keyword>
<keyword evidence="4" id="KW-1185">Reference proteome</keyword>
<name>A0A0G4IMW6_PLABS</name>
<geneLocation type="mitochondrion" evidence="3"/>
<gene>
    <name evidence="2" type="ORF">PBRA_005108</name>
    <name evidence="3" type="ORF">PLBR_LOCUS1772</name>
</gene>
<dbReference type="Proteomes" id="UP000290189">
    <property type="component" value="Unassembled WGS sequence"/>
</dbReference>
<feature type="chain" id="PRO_5035990699" evidence="1">
    <location>
        <begin position="24"/>
        <end position="133"/>
    </location>
</feature>
<evidence type="ECO:0000313" key="3">
    <source>
        <dbReference type="EMBL" id="SPQ94557.1"/>
    </source>
</evidence>
<organism evidence="2 4">
    <name type="scientific">Plasmodiophora brassicae</name>
    <name type="common">Clubroot disease agent</name>
    <dbReference type="NCBI Taxonomy" id="37360"/>
    <lineage>
        <taxon>Eukaryota</taxon>
        <taxon>Sar</taxon>
        <taxon>Rhizaria</taxon>
        <taxon>Endomyxa</taxon>
        <taxon>Phytomyxea</taxon>
        <taxon>Plasmodiophorida</taxon>
        <taxon>Plasmodiophoridae</taxon>
        <taxon>Plasmodiophora</taxon>
    </lineage>
</organism>
<protein>
    <submittedName>
        <fullName evidence="2">Uncharacterized protein</fullName>
    </submittedName>
</protein>
<feature type="signal peptide" evidence="1">
    <location>
        <begin position="1"/>
        <end position="23"/>
    </location>
</feature>
<dbReference type="EMBL" id="OVEO01000003">
    <property type="protein sequence ID" value="SPQ94557.1"/>
    <property type="molecule type" value="Genomic_DNA"/>
</dbReference>
<evidence type="ECO:0000313" key="4">
    <source>
        <dbReference type="Proteomes" id="UP000039324"/>
    </source>
</evidence>
<sequence>MMVLFGDLVNALAMVATVVTVVAASFRTSVPRPPPGADAADGWHPDVVVTAQRPPTSIALSSSAPPNSCSGANVRDDGFLEVDDPEERVQLSEQFGWVEDRGIEPLSQAEIDEFNARYNGALRPAPAPARIAL</sequence>
<evidence type="ECO:0000313" key="2">
    <source>
        <dbReference type="EMBL" id="CEO96499.1"/>
    </source>
</evidence>